<dbReference type="Proteomes" id="UP001189624">
    <property type="component" value="Chromosome 3"/>
</dbReference>
<dbReference type="Gramene" id="rna-AYBTSS11_LOCUS7990">
    <property type="protein sequence ID" value="CAJ1937387.1"/>
    <property type="gene ID" value="gene-AYBTSS11_LOCUS7990"/>
</dbReference>
<keyword evidence="2" id="KW-1185">Reference proteome</keyword>
<accession>A0AA86S9I1</accession>
<dbReference type="AlphaFoldDB" id="A0AA86S9I1"/>
<proteinExistence type="predicted"/>
<gene>
    <name evidence="1" type="ORF">AYBTSS11_LOCUS7990</name>
</gene>
<organism evidence="1 2">
    <name type="scientific">Sphenostylis stenocarpa</name>
    <dbReference type="NCBI Taxonomy" id="92480"/>
    <lineage>
        <taxon>Eukaryota</taxon>
        <taxon>Viridiplantae</taxon>
        <taxon>Streptophyta</taxon>
        <taxon>Embryophyta</taxon>
        <taxon>Tracheophyta</taxon>
        <taxon>Spermatophyta</taxon>
        <taxon>Magnoliopsida</taxon>
        <taxon>eudicotyledons</taxon>
        <taxon>Gunneridae</taxon>
        <taxon>Pentapetalae</taxon>
        <taxon>rosids</taxon>
        <taxon>fabids</taxon>
        <taxon>Fabales</taxon>
        <taxon>Fabaceae</taxon>
        <taxon>Papilionoideae</taxon>
        <taxon>50 kb inversion clade</taxon>
        <taxon>NPAAA clade</taxon>
        <taxon>indigoferoid/millettioid clade</taxon>
        <taxon>Phaseoleae</taxon>
        <taxon>Sphenostylis</taxon>
    </lineage>
</organism>
<protein>
    <submittedName>
        <fullName evidence="1">Uncharacterized protein</fullName>
    </submittedName>
</protein>
<name>A0AA86S9I1_9FABA</name>
<evidence type="ECO:0000313" key="2">
    <source>
        <dbReference type="Proteomes" id="UP001189624"/>
    </source>
</evidence>
<reference evidence="1" key="1">
    <citation type="submission" date="2023-10" db="EMBL/GenBank/DDBJ databases">
        <authorList>
            <person name="Domelevo Entfellner J.-B."/>
        </authorList>
    </citation>
    <scope>NUCLEOTIDE SEQUENCE</scope>
</reference>
<dbReference type="EMBL" id="OY731400">
    <property type="protein sequence ID" value="CAJ1937387.1"/>
    <property type="molecule type" value="Genomic_DNA"/>
</dbReference>
<evidence type="ECO:0000313" key="1">
    <source>
        <dbReference type="EMBL" id="CAJ1937387.1"/>
    </source>
</evidence>
<sequence length="65" mass="7316">MSHPLNPGTRAKEVCSTWKLIFKVKVGSKKKDGHVSMRVKTRRQGKQIVKALSPNGNLLRTEKSE</sequence>